<dbReference type="InterPro" id="IPR050490">
    <property type="entry name" value="Bact_solute-bd_prot1"/>
</dbReference>
<dbReference type="EMBL" id="DVHA01000082">
    <property type="protein sequence ID" value="HIR60420.1"/>
    <property type="molecule type" value="Genomic_DNA"/>
</dbReference>
<dbReference type="AlphaFoldDB" id="A0A9D1DWG3"/>
<dbReference type="PROSITE" id="PS51257">
    <property type="entry name" value="PROKAR_LIPOPROTEIN"/>
    <property type="match status" value="1"/>
</dbReference>
<comment type="caution">
    <text evidence="4">The sequence shown here is derived from an EMBL/GenBank/DDBJ whole genome shotgun (WGS) entry which is preliminary data.</text>
</comment>
<accession>A0A9D1DWG3</accession>
<feature type="domain" description="DUF3502" evidence="3">
    <location>
        <begin position="453"/>
        <end position="521"/>
    </location>
</feature>
<feature type="region of interest" description="Disordered" evidence="1">
    <location>
        <begin position="26"/>
        <end position="58"/>
    </location>
</feature>
<evidence type="ECO:0000313" key="4">
    <source>
        <dbReference type="EMBL" id="HIR60420.1"/>
    </source>
</evidence>
<evidence type="ECO:0000259" key="3">
    <source>
        <dbReference type="Pfam" id="PF12010"/>
    </source>
</evidence>
<dbReference type="InterPro" id="IPR006059">
    <property type="entry name" value="SBP"/>
</dbReference>
<proteinExistence type="predicted"/>
<name>A0A9D1DWG3_9FIRM</name>
<keyword evidence="2" id="KW-0732">Signal</keyword>
<feature type="compositionally biased region" description="Low complexity" evidence="1">
    <location>
        <begin position="29"/>
        <end position="55"/>
    </location>
</feature>
<dbReference type="Pfam" id="PF01547">
    <property type="entry name" value="SBP_bac_1"/>
    <property type="match status" value="1"/>
</dbReference>
<sequence>MSKKRIFAFLLAASLSAGALVSCGGGGESSTASTESSGSTTTAESGSEAASSGSSDETYQITMCYPGPADQTDYQKVMDAINELTMEELNMTFNGIQLGFGDWTDRIRLMLTGGEKLDIVPTFATQASAYVSQNLVLNLLDWNGVNLLDEYGSGIVEAVGEEQAYGGQINGVLYGIPSQKEAMGTAGVVMRKDIVDELGLDYENWHTYEDLYDAFAQVHEAHPELNVVSGTNLITQFYPYDSLNDSLGVLMMDDPDNLTLDVINLYETDYYNTQAAIVHEWYTNGWVMLDAATTTETNSGLMRAGNLFCYMSPIKPGFLAQEESLTGRELVTQVLYEDWDIIGSLNIHYVNWGIAHQSEDPVKAMEFLEFAFTNGEFEDLLNFGIEGEHYVHMDGSDVMVTYPEGVDASNCGYHLAVGWALPNQFVGSVWEGNPEDVWEQYKACNEASLWSKAYGFIPDTSAPEIANIQTALTNVYNTYTKSIECGAVDPETVIPQMNQELYAAGLQEYMDEKQRQLNEWAEANGVS</sequence>
<evidence type="ECO:0000256" key="1">
    <source>
        <dbReference type="SAM" id="MobiDB-lite"/>
    </source>
</evidence>
<evidence type="ECO:0000313" key="5">
    <source>
        <dbReference type="Proteomes" id="UP000824241"/>
    </source>
</evidence>
<reference evidence="4" key="2">
    <citation type="journal article" date="2021" name="PeerJ">
        <title>Extensive microbial diversity within the chicken gut microbiome revealed by metagenomics and culture.</title>
        <authorList>
            <person name="Gilroy R."/>
            <person name="Ravi A."/>
            <person name="Getino M."/>
            <person name="Pursley I."/>
            <person name="Horton D.L."/>
            <person name="Alikhan N.F."/>
            <person name="Baker D."/>
            <person name="Gharbi K."/>
            <person name="Hall N."/>
            <person name="Watson M."/>
            <person name="Adriaenssens E.M."/>
            <person name="Foster-Nyarko E."/>
            <person name="Jarju S."/>
            <person name="Secka A."/>
            <person name="Antonio M."/>
            <person name="Oren A."/>
            <person name="Chaudhuri R.R."/>
            <person name="La Ragione R."/>
            <person name="Hildebrand F."/>
            <person name="Pallen M.J."/>
        </authorList>
    </citation>
    <scope>NUCLEOTIDE SEQUENCE</scope>
    <source>
        <strain evidence="4">CHK189-12415</strain>
    </source>
</reference>
<gene>
    <name evidence="4" type="ORF">IAB37_02435</name>
</gene>
<reference evidence="4" key="1">
    <citation type="submission" date="2020-10" db="EMBL/GenBank/DDBJ databases">
        <authorList>
            <person name="Gilroy R."/>
        </authorList>
    </citation>
    <scope>NUCLEOTIDE SEQUENCE</scope>
    <source>
        <strain evidence="4">CHK189-12415</strain>
    </source>
</reference>
<dbReference type="Proteomes" id="UP000824241">
    <property type="component" value="Unassembled WGS sequence"/>
</dbReference>
<dbReference type="SUPFAM" id="SSF53850">
    <property type="entry name" value="Periplasmic binding protein-like II"/>
    <property type="match status" value="1"/>
</dbReference>
<dbReference type="InterPro" id="IPR022627">
    <property type="entry name" value="DUF3502"/>
</dbReference>
<dbReference type="Pfam" id="PF12010">
    <property type="entry name" value="DUF3502"/>
    <property type="match status" value="1"/>
</dbReference>
<dbReference type="PANTHER" id="PTHR43649:SF12">
    <property type="entry name" value="DIACETYLCHITOBIOSE BINDING PROTEIN DASA"/>
    <property type="match status" value="1"/>
</dbReference>
<feature type="signal peptide" evidence="2">
    <location>
        <begin position="1"/>
        <end position="19"/>
    </location>
</feature>
<feature type="chain" id="PRO_5038801497" evidence="2">
    <location>
        <begin position="20"/>
        <end position="527"/>
    </location>
</feature>
<protein>
    <submittedName>
        <fullName evidence="4">ABC transporter substrate-binding protein</fullName>
    </submittedName>
</protein>
<dbReference type="Gene3D" id="3.40.190.10">
    <property type="entry name" value="Periplasmic binding protein-like II"/>
    <property type="match status" value="3"/>
</dbReference>
<dbReference type="PANTHER" id="PTHR43649">
    <property type="entry name" value="ARABINOSE-BINDING PROTEIN-RELATED"/>
    <property type="match status" value="1"/>
</dbReference>
<evidence type="ECO:0000256" key="2">
    <source>
        <dbReference type="SAM" id="SignalP"/>
    </source>
</evidence>
<organism evidence="4 5">
    <name type="scientific">Candidatus Faecivivens stercoravium</name>
    <dbReference type="NCBI Taxonomy" id="2840803"/>
    <lineage>
        <taxon>Bacteria</taxon>
        <taxon>Bacillati</taxon>
        <taxon>Bacillota</taxon>
        <taxon>Clostridia</taxon>
        <taxon>Eubacteriales</taxon>
        <taxon>Oscillospiraceae</taxon>
        <taxon>Oscillospiraceae incertae sedis</taxon>
        <taxon>Candidatus Faecivivens</taxon>
    </lineage>
</organism>